<evidence type="ECO:0000313" key="2">
    <source>
        <dbReference type="EMBL" id="MPC41520.1"/>
    </source>
</evidence>
<keyword evidence="3" id="KW-1185">Reference proteome</keyword>
<gene>
    <name evidence="2" type="ORF">E2C01_035116</name>
</gene>
<accession>A0A5B7F2B8</accession>
<dbReference type="Proteomes" id="UP000324222">
    <property type="component" value="Unassembled WGS sequence"/>
</dbReference>
<sequence>MLPSLETIPTTTPLLVKKDHQIPKPLSPPTQAYRIQTHLTISSASGQTLHVLPQESINKKDCKLGYPAARFRPTLDSPKRRKTRSATRLEATWFPDGEEGAQCPPDDLIRFFFFRVKESEAGRETDSRTDTRKKNTNCGNGGRTVLKPEESGAAGTKQSLSGRLGSREGRAVRGPGTDNASLTLAAACLHPSAACLHPAARTNFSPDKNG</sequence>
<dbReference type="AlphaFoldDB" id="A0A5B7F2B8"/>
<feature type="compositionally biased region" description="Basic and acidic residues" evidence="1">
    <location>
        <begin position="122"/>
        <end position="133"/>
    </location>
</feature>
<comment type="caution">
    <text evidence="2">The sequence shown here is derived from an EMBL/GenBank/DDBJ whole genome shotgun (WGS) entry which is preliminary data.</text>
</comment>
<reference evidence="2 3" key="1">
    <citation type="submission" date="2019-05" db="EMBL/GenBank/DDBJ databases">
        <title>Another draft genome of Portunus trituberculatus and its Hox gene families provides insights of decapod evolution.</title>
        <authorList>
            <person name="Jeong J.-H."/>
            <person name="Song I."/>
            <person name="Kim S."/>
            <person name="Choi T."/>
            <person name="Kim D."/>
            <person name="Ryu S."/>
            <person name="Kim W."/>
        </authorList>
    </citation>
    <scope>NUCLEOTIDE SEQUENCE [LARGE SCALE GENOMIC DNA]</scope>
    <source>
        <tissue evidence="2">Muscle</tissue>
    </source>
</reference>
<protein>
    <submittedName>
        <fullName evidence="2">Uncharacterized protein</fullName>
    </submittedName>
</protein>
<evidence type="ECO:0000313" key="3">
    <source>
        <dbReference type="Proteomes" id="UP000324222"/>
    </source>
</evidence>
<organism evidence="2 3">
    <name type="scientific">Portunus trituberculatus</name>
    <name type="common">Swimming crab</name>
    <name type="synonym">Neptunus trituberculatus</name>
    <dbReference type="NCBI Taxonomy" id="210409"/>
    <lineage>
        <taxon>Eukaryota</taxon>
        <taxon>Metazoa</taxon>
        <taxon>Ecdysozoa</taxon>
        <taxon>Arthropoda</taxon>
        <taxon>Crustacea</taxon>
        <taxon>Multicrustacea</taxon>
        <taxon>Malacostraca</taxon>
        <taxon>Eumalacostraca</taxon>
        <taxon>Eucarida</taxon>
        <taxon>Decapoda</taxon>
        <taxon>Pleocyemata</taxon>
        <taxon>Brachyura</taxon>
        <taxon>Eubrachyura</taxon>
        <taxon>Portunoidea</taxon>
        <taxon>Portunidae</taxon>
        <taxon>Portuninae</taxon>
        <taxon>Portunus</taxon>
    </lineage>
</organism>
<dbReference type="EMBL" id="VSRR010005088">
    <property type="protein sequence ID" value="MPC41520.1"/>
    <property type="molecule type" value="Genomic_DNA"/>
</dbReference>
<name>A0A5B7F2B8_PORTR</name>
<feature type="region of interest" description="Disordered" evidence="1">
    <location>
        <begin position="122"/>
        <end position="178"/>
    </location>
</feature>
<proteinExistence type="predicted"/>
<evidence type="ECO:0000256" key="1">
    <source>
        <dbReference type="SAM" id="MobiDB-lite"/>
    </source>
</evidence>